<accession>A0ABD5UYC9</accession>
<evidence type="ECO:0000313" key="7">
    <source>
        <dbReference type="EMBL" id="MFC6903859.1"/>
    </source>
</evidence>
<dbReference type="GO" id="GO:0016757">
    <property type="term" value="F:glycosyltransferase activity"/>
    <property type="evidence" value="ECO:0007669"/>
    <property type="project" value="UniProtKB-KW"/>
</dbReference>
<gene>
    <name evidence="7" type="ORF">ACFQGH_01460</name>
</gene>
<keyword evidence="8" id="KW-1185">Reference proteome</keyword>
<evidence type="ECO:0000313" key="8">
    <source>
        <dbReference type="Proteomes" id="UP001596312"/>
    </source>
</evidence>
<dbReference type="SUPFAM" id="SSF53448">
    <property type="entry name" value="Nucleotide-diphospho-sugar transferases"/>
    <property type="match status" value="1"/>
</dbReference>
<dbReference type="AlphaFoldDB" id="A0ABD5UYC9"/>
<feature type="domain" description="Glycosyltransferase 2-like" evidence="6">
    <location>
        <begin position="2"/>
        <end position="126"/>
    </location>
</feature>
<evidence type="ECO:0000256" key="5">
    <source>
        <dbReference type="ARBA" id="ARBA00023136"/>
    </source>
</evidence>
<keyword evidence="5" id="KW-0472">Membrane</keyword>
<keyword evidence="4 7" id="KW-0808">Transferase</keyword>
<protein>
    <submittedName>
        <fullName evidence="7">Glycosyltransferase</fullName>
        <ecNumber evidence="7">2.4.-.-</ecNumber>
    </submittedName>
</protein>
<comment type="caution">
    <text evidence="7">The sequence shown here is derived from an EMBL/GenBank/DDBJ whole genome shotgun (WGS) entry which is preliminary data.</text>
</comment>
<dbReference type="GO" id="GO:0005886">
    <property type="term" value="C:plasma membrane"/>
    <property type="evidence" value="ECO:0007669"/>
    <property type="project" value="UniProtKB-SubCell"/>
</dbReference>
<evidence type="ECO:0000256" key="3">
    <source>
        <dbReference type="ARBA" id="ARBA00022676"/>
    </source>
</evidence>
<dbReference type="InterPro" id="IPR029044">
    <property type="entry name" value="Nucleotide-diphossugar_trans"/>
</dbReference>
<dbReference type="PANTHER" id="PTHR43646">
    <property type="entry name" value="GLYCOSYLTRANSFERASE"/>
    <property type="match status" value="1"/>
</dbReference>
<dbReference type="RefSeq" id="WP_340602346.1">
    <property type="nucleotide sequence ID" value="NZ_JBBMXV010000001.1"/>
</dbReference>
<keyword evidence="3 7" id="KW-0328">Glycosyltransferase</keyword>
<evidence type="ECO:0000259" key="6">
    <source>
        <dbReference type="Pfam" id="PF00535"/>
    </source>
</evidence>
<name>A0ABD5UYC9_9EURY</name>
<sequence length="214" mass="23654">MSFVVPARNEAEYLPATLESIRDLETEHTYETIVADGDSDDGTPAIATEYGARVVDGGGEGIGHGRDAGARAADGDWLAFVDADTTLSPEYLDTMLEYARGNDLAAASSRCRMRGPRARLMQATINHVFPRMDRPILPGFNFLVRRPVYEASGGFPNVPNEDTAFSRRLARTEPVGYCPETLVETSPRRIAESGLTGTLYHYLRLDWGRYRGEY</sequence>
<dbReference type="Pfam" id="PF00535">
    <property type="entry name" value="Glycos_transf_2"/>
    <property type="match status" value="1"/>
</dbReference>
<dbReference type="PANTHER" id="PTHR43646:SF2">
    <property type="entry name" value="GLYCOSYLTRANSFERASE 2-LIKE DOMAIN-CONTAINING PROTEIN"/>
    <property type="match status" value="1"/>
</dbReference>
<dbReference type="Proteomes" id="UP001596312">
    <property type="component" value="Unassembled WGS sequence"/>
</dbReference>
<keyword evidence="2" id="KW-1003">Cell membrane</keyword>
<evidence type="ECO:0000256" key="4">
    <source>
        <dbReference type="ARBA" id="ARBA00022679"/>
    </source>
</evidence>
<evidence type="ECO:0000256" key="1">
    <source>
        <dbReference type="ARBA" id="ARBA00004236"/>
    </source>
</evidence>
<dbReference type="Gene3D" id="3.90.550.10">
    <property type="entry name" value="Spore Coat Polysaccharide Biosynthesis Protein SpsA, Chain A"/>
    <property type="match status" value="1"/>
</dbReference>
<evidence type="ECO:0000256" key="2">
    <source>
        <dbReference type="ARBA" id="ARBA00022475"/>
    </source>
</evidence>
<comment type="subcellular location">
    <subcellularLocation>
        <location evidence="1">Cell membrane</location>
    </subcellularLocation>
</comment>
<dbReference type="InterPro" id="IPR001173">
    <property type="entry name" value="Glyco_trans_2-like"/>
</dbReference>
<reference evidence="7 8" key="1">
    <citation type="journal article" date="2019" name="Int. J. Syst. Evol. Microbiol.">
        <title>The Global Catalogue of Microorganisms (GCM) 10K type strain sequencing project: providing services to taxonomists for standard genome sequencing and annotation.</title>
        <authorList>
            <consortium name="The Broad Institute Genomics Platform"/>
            <consortium name="The Broad Institute Genome Sequencing Center for Infectious Disease"/>
            <person name="Wu L."/>
            <person name="Ma J."/>
        </authorList>
    </citation>
    <scope>NUCLEOTIDE SEQUENCE [LARGE SCALE GENOMIC DNA]</scope>
    <source>
        <strain evidence="7 8">CGMCC 1.3240</strain>
    </source>
</reference>
<dbReference type="EMBL" id="JBHSXQ010000001">
    <property type="protein sequence ID" value="MFC6903859.1"/>
    <property type="molecule type" value="Genomic_DNA"/>
</dbReference>
<organism evidence="7 8">
    <name type="scientific">Halalkalicoccus tibetensis</name>
    <dbReference type="NCBI Taxonomy" id="175632"/>
    <lineage>
        <taxon>Archaea</taxon>
        <taxon>Methanobacteriati</taxon>
        <taxon>Methanobacteriota</taxon>
        <taxon>Stenosarchaea group</taxon>
        <taxon>Halobacteria</taxon>
        <taxon>Halobacteriales</taxon>
        <taxon>Halococcaceae</taxon>
        <taxon>Halalkalicoccus</taxon>
    </lineage>
</organism>
<proteinExistence type="predicted"/>
<dbReference type="EC" id="2.4.-.-" evidence="7"/>